<accession>A0A4Q2R7F0</accession>
<dbReference type="AlphaFoldDB" id="A0A4Q2R7F0"/>
<evidence type="ECO:0000313" key="2">
    <source>
        <dbReference type="Proteomes" id="UP000289411"/>
    </source>
</evidence>
<protein>
    <submittedName>
        <fullName evidence="1">Uncharacterized protein</fullName>
    </submittedName>
</protein>
<proteinExistence type="predicted"/>
<gene>
    <name evidence="1" type="ORF">D3272_26165</name>
</gene>
<sequence>MGGLGSGREARFRTVEGAFRLDLAGLFKGMPESGKGTATIGREGGRLCRSIERMEVDLDICGGSGSIRLRYEVLSRGDLVVMGDRLMLVSLPQPFGGRRWWATCPISGRRVKSLYLPAGALRFASREAYGLRYESQRMNPKDRALEMAQRVRRELGGEIDVFSHFPDRPLGMHQSRYERLRARGMAAEAASIAALRAWLDLTNNMRARPSRARA</sequence>
<comment type="caution">
    <text evidence="1">The sequence shown here is derived from an EMBL/GenBank/DDBJ whole genome shotgun (WGS) entry which is preliminary data.</text>
</comment>
<reference evidence="1 2" key="2">
    <citation type="submission" date="2019-02" db="EMBL/GenBank/DDBJ databases">
        <title>'Lichenibacterium ramalinii' gen. nov. sp. nov., 'Lichenibacterium minor' gen. nov. sp. nov.</title>
        <authorList>
            <person name="Pankratov T."/>
        </authorList>
    </citation>
    <scope>NUCLEOTIDE SEQUENCE [LARGE SCALE GENOMIC DNA]</scope>
    <source>
        <strain evidence="1 2">RmlP001</strain>
    </source>
</reference>
<evidence type="ECO:0000313" key="1">
    <source>
        <dbReference type="EMBL" id="RYB01414.1"/>
    </source>
</evidence>
<keyword evidence="2" id="KW-1185">Reference proteome</keyword>
<dbReference type="Proteomes" id="UP000289411">
    <property type="component" value="Unassembled WGS sequence"/>
</dbReference>
<name>A0A4Q2R7F0_9HYPH</name>
<reference evidence="1 2" key="1">
    <citation type="submission" date="2018-09" db="EMBL/GenBank/DDBJ databases">
        <authorList>
            <person name="Grouzdev D.S."/>
            <person name="Krutkina M.S."/>
        </authorList>
    </citation>
    <scope>NUCLEOTIDE SEQUENCE [LARGE SCALE GENOMIC DNA]</scope>
    <source>
        <strain evidence="1 2">RmlP001</strain>
    </source>
</reference>
<dbReference type="EMBL" id="QYBC01000041">
    <property type="protein sequence ID" value="RYB01414.1"/>
    <property type="molecule type" value="Genomic_DNA"/>
</dbReference>
<organism evidence="1 2">
    <name type="scientific">Lichenibacterium ramalinae</name>
    <dbReference type="NCBI Taxonomy" id="2316527"/>
    <lineage>
        <taxon>Bacteria</taxon>
        <taxon>Pseudomonadati</taxon>
        <taxon>Pseudomonadota</taxon>
        <taxon>Alphaproteobacteria</taxon>
        <taxon>Hyphomicrobiales</taxon>
        <taxon>Lichenihabitantaceae</taxon>
        <taxon>Lichenibacterium</taxon>
    </lineage>
</organism>